<sequence length="549" mass="61026">MVIVSLLTAGVGLALDAYAERQSARDQRRNATLLHQDVSNDTEAASDFAGEKDHRDALKELQNYADFQKSLSDNILDGLAQEETPMSESCLSNSLYNNDFHTDFYSGYIPWSPPRKCALTQPVVIPANTGIHEEYGWPRAYISSLMDCGIDQQTFLAFIISLNESLISSPRLNVVNIAGLSSAIHREDTSFNLSTIVPAAVRSSKHAELDLSTNNLIAQANDMLFRARGLFAMIVTSLPDSPLQNLVMQPGRNRRGEEQDISTDTGLENKYTGLSAAHPGFQHKPISFSNRKMKKISSFIVDYKERRPRSQKGDDLQTSSFEKHTITSTSSTPLQKNLAHRKGPLSAFASSVTDRHNKMEAQKRKKIRIGQERLFERSSGISRTSAEHSSYGTDSAGSDRHAAEAKATETSLPGIQTGVLYLVLVNDIDIAVKEKWPQQPSSGLRRGGAQEWEDKGNMNMDHDTGSGAFSYENNVETAPPAYNSSLQFTGSRRPFGQFGQLPAPESRPLREAFIHQAPESYRFVRNLPLFYDTYLMTGHTEHKHDAHKL</sequence>
<name>A0A8H7TKG6_9HELO</name>
<feature type="compositionally biased region" description="Basic and acidic residues" evidence="1">
    <location>
        <begin position="353"/>
        <end position="362"/>
    </location>
</feature>
<protein>
    <submittedName>
        <fullName evidence="3">Uncharacterized protein</fullName>
    </submittedName>
</protein>
<feature type="compositionally biased region" description="Basic and acidic residues" evidence="1">
    <location>
        <begin position="311"/>
        <end position="325"/>
    </location>
</feature>
<feature type="signal peptide" evidence="2">
    <location>
        <begin position="1"/>
        <end position="19"/>
    </location>
</feature>
<feature type="compositionally biased region" description="Polar residues" evidence="1">
    <location>
        <begin position="379"/>
        <end position="396"/>
    </location>
</feature>
<dbReference type="PANTHER" id="PTHR38887:SF1">
    <property type="entry name" value="RAS MODIFICATION PROTEIN ERF4"/>
    <property type="match status" value="1"/>
</dbReference>
<dbReference type="PANTHER" id="PTHR38887">
    <property type="entry name" value="CHROMOSOME 21, WHOLE GENOME SHOTGUN SEQUENCE"/>
    <property type="match status" value="1"/>
</dbReference>
<reference evidence="3" key="1">
    <citation type="submission" date="2021-02" db="EMBL/GenBank/DDBJ databases">
        <title>Genome sequence Cadophora malorum strain M34.</title>
        <authorList>
            <person name="Stefanovic E."/>
            <person name="Vu D."/>
            <person name="Scully C."/>
            <person name="Dijksterhuis J."/>
            <person name="Roader J."/>
            <person name="Houbraken J."/>
        </authorList>
    </citation>
    <scope>NUCLEOTIDE SEQUENCE</scope>
    <source>
        <strain evidence="3">M34</strain>
    </source>
</reference>
<feature type="compositionally biased region" description="Polar residues" evidence="1">
    <location>
        <begin position="326"/>
        <end position="335"/>
    </location>
</feature>
<evidence type="ECO:0000256" key="2">
    <source>
        <dbReference type="SAM" id="SignalP"/>
    </source>
</evidence>
<evidence type="ECO:0000313" key="4">
    <source>
        <dbReference type="Proteomes" id="UP000664132"/>
    </source>
</evidence>
<dbReference type="InterPro" id="IPR053221">
    <property type="entry name" value="Burnettramic_acid_biosynth"/>
</dbReference>
<keyword evidence="4" id="KW-1185">Reference proteome</keyword>
<organism evidence="3 4">
    <name type="scientific">Cadophora malorum</name>
    <dbReference type="NCBI Taxonomy" id="108018"/>
    <lineage>
        <taxon>Eukaryota</taxon>
        <taxon>Fungi</taxon>
        <taxon>Dikarya</taxon>
        <taxon>Ascomycota</taxon>
        <taxon>Pezizomycotina</taxon>
        <taxon>Leotiomycetes</taxon>
        <taxon>Helotiales</taxon>
        <taxon>Ploettnerulaceae</taxon>
        <taxon>Cadophora</taxon>
    </lineage>
</organism>
<feature type="chain" id="PRO_5034491922" evidence="2">
    <location>
        <begin position="20"/>
        <end position="549"/>
    </location>
</feature>
<dbReference type="AlphaFoldDB" id="A0A8H7TKG6"/>
<feature type="compositionally biased region" description="Basic and acidic residues" evidence="1">
    <location>
        <begin position="397"/>
        <end position="407"/>
    </location>
</feature>
<proteinExistence type="predicted"/>
<comment type="caution">
    <text evidence="3">The sequence shown here is derived from an EMBL/GenBank/DDBJ whole genome shotgun (WGS) entry which is preliminary data.</text>
</comment>
<keyword evidence="2" id="KW-0732">Signal</keyword>
<feature type="region of interest" description="Disordered" evidence="1">
    <location>
        <begin position="302"/>
        <end position="409"/>
    </location>
</feature>
<evidence type="ECO:0000313" key="3">
    <source>
        <dbReference type="EMBL" id="KAG4421051.1"/>
    </source>
</evidence>
<accession>A0A8H7TKG6</accession>
<evidence type="ECO:0000256" key="1">
    <source>
        <dbReference type="SAM" id="MobiDB-lite"/>
    </source>
</evidence>
<dbReference type="OrthoDB" id="3433125at2759"/>
<gene>
    <name evidence="3" type="ORF">IFR04_005814</name>
</gene>
<dbReference type="EMBL" id="JAFJYH010000072">
    <property type="protein sequence ID" value="KAG4421051.1"/>
    <property type="molecule type" value="Genomic_DNA"/>
</dbReference>
<dbReference type="Proteomes" id="UP000664132">
    <property type="component" value="Unassembled WGS sequence"/>
</dbReference>